<evidence type="ECO:0000313" key="2">
    <source>
        <dbReference type="Proteomes" id="UP001064048"/>
    </source>
</evidence>
<proteinExistence type="predicted"/>
<accession>A0ACC0K2Y2</accession>
<protein>
    <submittedName>
        <fullName evidence="1">Uncharacterized protein</fullName>
    </submittedName>
</protein>
<name>A0ACC0K2Y2_CHOFU</name>
<sequence length="158" mass="17388">MATAVSVEGGVTCNTCVLLRRRTQAADFPGGLFTLSTVNGPLGCNPKTRSDVIRKRNEGPWNDLFFSSAGGNQEQIVRKVAEPLNQFTQLGHRHMHVTMKQQGLGRVRVATPSHINARAGLFGAQSHVRSRRSSLQSSRRDCYGLVAMFISPEYFSLL</sequence>
<reference evidence="1 2" key="1">
    <citation type="journal article" date="2022" name="Genome Biol. Evol.">
        <title>The Spruce Budworm Genome: Reconstructing the Evolutionary History of Antifreeze Proteins.</title>
        <authorList>
            <person name="Beliveau C."/>
            <person name="Gagne P."/>
            <person name="Picq S."/>
            <person name="Vernygora O."/>
            <person name="Keeling C.I."/>
            <person name="Pinkney K."/>
            <person name="Doucet D."/>
            <person name="Wen F."/>
            <person name="Johnston J.S."/>
            <person name="Maaroufi H."/>
            <person name="Boyle B."/>
            <person name="Laroche J."/>
            <person name="Dewar K."/>
            <person name="Juretic N."/>
            <person name="Blackburn G."/>
            <person name="Nisole A."/>
            <person name="Brunet B."/>
            <person name="Brandao M."/>
            <person name="Lumley L."/>
            <person name="Duan J."/>
            <person name="Quan G."/>
            <person name="Lucarotti C.J."/>
            <person name="Roe A.D."/>
            <person name="Sperling F.A.H."/>
            <person name="Levesque R.C."/>
            <person name="Cusson M."/>
        </authorList>
    </citation>
    <scope>NUCLEOTIDE SEQUENCE [LARGE SCALE GENOMIC DNA]</scope>
    <source>
        <strain evidence="1">Glfc:IPQL:Cfum</strain>
    </source>
</reference>
<gene>
    <name evidence="1" type="ORF">MSG28_000921</name>
</gene>
<evidence type="ECO:0000313" key="1">
    <source>
        <dbReference type="EMBL" id="KAI8430753.1"/>
    </source>
</evidence>
<keyword evidence="2" id="KW-1185">Reference proteome</keyword>
<dbReference type="Proteomes" id="UP001064048">
    <property type="component" value="Chromosome Z"/>
</dbReference>
<organism evidence="1 2">
    <name type="scientific">Choristoneura fumiferana</name>
    <name type="common">Spruce budworm moth</name>
    <name type="synonym">Archips fumiferana</name>
    <dbReference type="NCBI Taxonomy" id="7141"/>
    <lineage>
        <taxon>Eukaryota</taxon>
        <taxon>Metazoa</taxon>
        <taxon>Ecdysozoa</taxon>
        <taxon>Arthropoda</taxon>
        <taxon>Hexapoda</taxon>
        <taxon>Insecta</taxon>
        <taxon>Pterygota</taxon>
        <taxon>Neoptera</taxon>
        <taxon>Endopterygota</taxon>
        <taxon>Lepidoptera</taxon>
        <taxon>Glossata</taxon>
        <taxon>Ditrysia</taxon>
        <taxon>Tortricoidea</taxon>
        <taxon>Tortricidae</taxon>
        <taxon>Tortricinae</taxon>
        <taxon>Choristoneura</taxon>
    </lineage>
</organism>
<dbReference type="EMBL" id="CM046131">
    <property type="protein sequence ID" value="KAI8430753.1"/>
    <property type="molecule type" value="Genomic_DNA"/>
</dbReference>
<comment type="caution">
    <text evidence="1">The sequence shown here is derived from an EMBL/GenBank/DDBJ whole genome shotgun (WGS) entry which is preliminary data.</text>
</comment>